<organism evidence="1 2">
    <name type="scientific">Malus domestica</name>
    <name type="common">Apple</name>
    <name type="synonym">Pyrus malus</name>
    <dbReference type="NCBI Taxonomy" id="3750"/>
    <lineage>
        <taxon>Eukaryota</taxon>
        <taxon>Viridiplantae</taxon>
        <taxon>Streptophyta</taxon>
        <taxon>Embryophyta</taxon>
        <taxon>Tracheophyta</taxon>
        <taxon>Spermatophyta</taxon>
        <taxon>Magnoliopsida</taxon>
        <taxon>eudicotyledons</taxon>
        <taxon>Gunneridae</taxon>
        <taxon>Pentapetalae</taxon>
        <taxon>rosids</taxon>
        <taxon>fabids</taxon>
        <taxon>Rosales</taxon>
        <taxon>Rosaceae</taxon>
        <taxon>Amygdaloideae</taxon>
        <taxon>Maleae</taxon>
        <taxon>Malus</taxon>
    </lineage>
</organism>
<evidence type="ECO:0000313" key="1">
    <source>
        <dbReference type="EMBL" id="RXH96456.1"/>
    </source>
</evidence>
<reference evidence="1 2" key="1">
    <citation type="submission" date="2018-10" db="EMBL/GenBank/DDBJ databases">
        <title>A high-quality apple genome assembly.</title>
        <authorList>
            <person name="Hu J."/>
        </authorList>
    </citation>
    <scope>NUCLEOTIDE SEQUENCE [LARGE SCALE GENOMIC DNA]</scope>
    <source>
        <strain evidence="2">cv. HFTH1</strain>
        <tissue evidence="1">Young leaf</tissue>
    </source>
</reference>
<name>A0A498JN46_MALDO</name>
<dbReference type="Proteomes" id="UP000290289">
    <property type="component" value="Chromosome 6"/>
</dbReference>
<accession>A0A498JN46</accession>
<dbReference type="AlphaFoldDB" id="A0A498JN46"/>
<proteinExistence type="predicted"/>
<comment type="caution">
    <text evidence="1">The sequence shown here is derived from an EMBL/GenBank/DDBJ whole genome shotgun (WGS) entry which is preliminary data.</text>
</comment>
<evidence type="ECO:0000313" key="2">
    <source>
        <dbReference type="Proteomes" id="UP000290289"/>
    </source>
</evidence>
<protein>
    <submittedName>
        <fullName evidence="1">Uncharacterized protein</fullName>
    </submittedName>
</protein>
<dbReference type="EMBL" id="RDQH01000332">
    <property type="protein sequence ID" value="RXH96456.1"/>
    <property type="molecule type" value="Genomic_DNA"/>
</dbReference>
<sequence length="75" mass="8267">MDADNVWNRFKSCVRSVLGFECSKPTCSCINLNMRDQRSDIVSKLPQDGPQHATMSPSAGTGPMPVRLCLVLEIL</sequence>
<gene>
    <name evidence="1" type="ORF">DVH24_008960</name>
</gene>
<keyword evidence="2" id="KW-1185">Reference proteome</keyword>